<dbReference type="AlphaFoldDB" id="A0A0B3VD72"/>
<dbReference type="Pfam" id="PF02899">
    <property type="entry name" value="Phage_int_SAM_1"/>
    <property type="match status" value="1"/>
</dbReference>
<evidence type="ECO:0000259" key="10">
    <source>
        <dbReference type="PROSITE" id="PS51898"/>
    </source>
</evidence>
<reference evidence="13" key="2">
    <citation type="submission" date="2020-02" db="EMBL/GenBank/DDBJ databases">
        <title>Using affinity propagation clustering for identifying bacterial clades and subclades with whole-genome sequences of Francisella tularensis.</title>
        <authorList>
            <person name="Homeier-Bachmann T."/>
            <person name="Abdel-Glil M.Y."/>
            <person name="Hackbart A."/>
            <person name="Hotzel H."/>
            <person name="Tomaso H."/>
        </authorList>
    </citation>
    <scope>NUCLEOTIDE SEQUENCE</scope>
    <source>
        <strain evidence="13">15T0085</strain>
        <strain evidence="12">17T1429</strain>
    </source>
</reference>
<evidence type="ECO:0000256" key="8">
    <source>
        <dbReference type="ARBA" id="ARBA00023306"/>
    </source>
</evidence>
<comment type="similarity">
    <text evidence="9">Belongs to the 'phage' integrase family. XerC subfamily.</text>
</comment>
<dbReference type="SUPFAM" id="SSF56349">
    <property type="entry name" value="DNA breaking-rejoining enzymes"/>
    <property type="match status" value="1"/>
</dbReference>
<dbReference type="InterPro" id="IPR050090">
    <property type="entry name" value="Tyrosine_recombinase_XerCD"/>
</dbReference>
<feature type="active site" evidence="9">
    <location>
        <position position="238"/>
    </location>
</feature>
<keyword evidence="6 9" id="KW-0238">DNA-binding</keyword>
<dbReference type="PROSITE" id="PS51900">
    <property type="entry name" value="CB"/>
    <property type="match status" value="1"/>
</dbReference>
<evidence type="ECO:0000313" key="12">
    <source>
        <dbReference type="EMBL" id="NDR88602.1"/>
    </source>
</evidence>
<dbReference type="KEGG" id="ftz:CH68_306"/>
<evidence type="ECO:0000259" key="11">
    <source>
        <dbReference type="PROSITE" id="PS51900"/>
    </source>
</evidence>
<dbReference type="InterPro" id="IPR044068">
    <property type="entry name" value="CB"/>
</dbReference>
<dbReference type="eggNOG" id="COG4973">
    <property type="taxonomic scope" value="Bacteria"/>
</dbReference>
<gene>
    <name evidence="9" type="primary">xerC</name>
    <name evidence="13" type="ORF">FWI86_03900</name>
    <name evidence="12" type="ORF">FWJ04_02610</name>
</gene>
<evidence type="ECO:0000256" key="6">
    <source>
        <dbReference type="ARBA" id="ARBA00023125"/>
    </source>
</evidence>
<dbReference type="GO" id="GO:0006313">
    <property type="term" value="P:DNA transposition"/>
    <property type="evidence" value="ECO:0007669"/>
    <property type="project" value="UniProtKB-UniRule"/>
</dbReference>
<sequence>MTNLEHINNFLDNLLYLKNYSQETINNYQRDLLQLNQALSDKNIISLTHSDILIWIKKLHAQGNSPKTLQRKLSSVRSFFNFLINSEIVSQNPANGIKAPKDSKRLPKVVNTDELAYLLDINPSNDIEARDIACFDLLYSCGIRLSELSSVELKDISISQKNIRVTGKGNKQRIVYFGTKTLSNLNRWLKIRDSLKPSSDYLFISRDGKHLTNRSIQKRLEIFAQKYASRHIHPHMLRHSFASHVLDSSKDLLAVKDLLGHADISSTQIYTHLNFQQLASVFDKAHPRAKKK</sequence>
<feature type="domain" description="Tyr recombinase" evidence="10">
    <location>
        <begin position="105"/>
        <end position="283"/>
    </location>
</feature>
<dbReference type="GO" id="GO:0007059">
    <property type="term" value="P:chromosome segregation"/>
    <property type="evidence" value="ECO:0007669"/>
    <property type="project" value="UniProtKB-UniRule"/>
</dbReference>
<dbReference type="OMA" id="AMMELMY"/>
<dbReference type="KEGG" id="ftc:DA46_421"/>
<dbReference type="HOGENOM" id="CLU_027562_9_0_6"/>
<dbReference type="EMBL" id="JAAGKH010000013">
    <property type="protein sequence ID" value="NDR88602.1"/>
    <property type="molecule type" value="Genomic_DNA"/>
</dbReference>
<feature type="active site" evidence="9">
    <location>
        <position position="168"/>
    </location>
</feature>
<dbReference type="InterPro" id="IPR023009">
    <property type="entry name" value="Tyrosine_recombinase_XerC/XerD"/>
</dbReference>
<dbReference type="InterPro" id="IPR002104">
    <property type="entry name" value="Integrase_catalytic"/>
</dbReference>
<dbReference type="GO" id="GO:0003677">
    <property type="term" value="F:DNA binding"/>
    <property type="evidence" value="ECO:0007669"/>
    <property type="project" value="UniProtKB-UniRule"/>
</dbReference>
<evidence type="ECO:0000256" key="7">
    <source>
        <dbReference type="ARBA" id="ARBA00023172"/>
    </source>
</evidence>
<feature type="active site" evidence="9">
    <location>
        <position position="235"/>
    </location>
</feature>
<feature type="domain" description="Core-binding (CB)" evidence="11">
    <location>
        <begin position="1"/>
        <end position="84"/>
    </location>
</feature>
<keyword evidence="4 9" id="KW-0159">Chromosome partition</keyword>
<dbReference type="PANTHER" id="PTHR30349:SF81">
    <property type="entry name" value="TYROSINE RECOMBINASE XERC"/>
    <property type="match status" value="1"/>
</dbReference>
<dbReference type="EMBL" id="JAAGJP010000019">
    <property type="protein sequence ID" value="NDS68227.1"/>
    <property type="molecule type" value="Genomic_DNA"/>
</dbReference>
<name>A0A0B3VD72_FRATU</name>
<keyword evidence="5 9" id="KW-0229">DNA integration</keyword>
<dbReference type="InterPro" id="IPR004107">
    <property type="entry name" value="Integrase_SAM-like_N"/>
</dbReference>
<evidence type="ECO:0000256" key="5">
    <source>
        <dbReference type="ARBA" id="ARBA00022908"/>
    </source>
</evidence>
<evidence type="ECO:0000313" key="13">
    <source>
        <dbReference type="EMBL" id="NDS68227.1"/>
    </source>
</evidence>
<feature type="active site" evidence="9">
    <location>
        <position position="144"/>
    </location>
</feature>
<dbReference type="InterPro" id="IPR013762">
    <property type="entry name" value="Integrase-like_cat_sf"/>
</dbReference>
<dbReference type="GO" id="GO:0005737">
    <property type="term" value="C:cytoplasm"/>
    <property type="evidence" value="ECO:0007669"/>
    <property type="project" value="UniProtKB-SubCell"/>
</dbReference>
<keyword evidence="3 9" id="KW-0132">Cell division</keyword>
<keyword evidence="7 9" id="KW-0233">DNA recombination</keyword>
<dbReference type="HAMAP" id="MF_01808">
    <property type="entry name" value="Recomb_XerC_XerD"/>
    <property type="match status" value="1"/>
</dbReference>
<dbReference type="GO" id="GO:0009037">
    <property type="term" value="F:tyrosine-based site-specific recombinase activity"/>
    <property type="evidence" value="ECO:0007669"/>
    <property type="project" value="UniProtKB-UniRule"/>
</dbReference>
<evidence type="ECO:0000256" key="9">
    <source>
        <dbReference type="HAMAP-Rule" id="MF_01808"/>
    </source>
</evidence>
<dbReference type="PROSITE" id="PS51898">
    <property type="entry name" value="TYR_RECOMBINASE"/>
    <property type="match status" value="1"/>
</dbReference>
<organism evidence="13">
    <name type="scientific">Francisella tularensis subsp. holarctica</name>
    <dbReference type="NCBI Taxonomy" id="119857"/>
    <lineage>
        <taxon>Bacteria</taxon>
        <taxon>Pseudomonadati</taxon>
        <taxon>Pseudomonadota</taxon>
        <taxon>Gammaproteobacteria</taxon>
        <taxon>Thiotrichales</taxon>
        <taxon>Francisellaceae</taxon>
        <taxon>Francisella</taxon>
    </lineage>
</organism>
<dbReference type="Gene3D" id="1.10.150.130">
    <property type="match status" value="1"/>
</dbReference>
<dbReference type="PANTHER" id="PTHR30349">
    <property type="entry name" value="PHAGE INTEGRASE-RELATED"/>
    <property type="match status" value="1"/>
</dbReference>
<feature type="active site" evidence="9">
    <location>
        <position position="261"/>
    </location>
</feature>
<protein>
    <recommendedName>
        <fullName evidence="9">Tyrosine recombinase XerC</fullName>
    </recommendedName>
</protein>
<dbReference type="Pfam" id="PF00589">
    <property type="entry name" value="Phage_integrase"/>
    <property type="match status" value="1"/>
</dbReference>
<keyword evidence="2 9" id="KW-0963">Cytoplasm</keyword>
<feature type="active site" description="O-(3'-phospho-DNA)-tyrosine intermediate" evidence="9">
    <location>
        <position position="270"/>
    </location>
</feature>
<accession>A0A0B3VD72</accession>
<dbReference type="RefSeq" id="WP_003014452.1">
    <property type="nucleotide sequence ID" value="NZ_CP009693.1"/>
</dbReference>
<proteinExistence type="inferred from homology"/>
<evidence type="ECO:0000256" key="1">
    <source>
        <dbReference type="ARBA" id="ARBA00004496"/>
    </source>
</evidence>
<keyword evidence="8 9" id="KW-0131">Cell cycle</keyword>
<dbReference type="GO" id="GO:0051301">
    <property type="term" value="P:cell division"/>
    <property type="evidence" value="ECO:0007669"/>
    <property type="project" value="UniProtKB-KW"/>
</dbReference>
<evidence type="ECO:0000256" key="4">
    <source>
        <dbReference type="ARBA" id="ARBA00022829"/>
    </source>
</evidence>
<dbReference type="Gene3D" id="1.10.443.10">
    <property type="entry name" value="Intergrase catalytic core"/>
    <property type="match status" value="1"/>
</dbReference>
<comment type="function">
    <text evidence="9">Site-specific tyrosine recombinase, which acts by catalyzing the cutting and rejoining of the recombining DNA molecules. The XerC-XerD complex is essential to convert dimers of the bacterial chromosome into monomers to permit their segregation at cell division. It also contributes to the segregational stability of plasmids.</text>
</comment>
<comment type="subcellular location">
    <subcellularLocation>
        <location evidence="1 9">Cytoplasm</location>
    </subcellularLocation>
</comment>
<dbReference type="InterPro" id="IPR011010">
    <property type="entry name" value="DNA_brk_join_enz"/>
</dbReference>
<reference evidence="13" key="1">
    <citation type="submission" date="2019-08" db="EMBL/GenBank/DDBJ databases">
        <authorList>
            <person name="Busch A."/>
        </authorList>
    </citation>
    <scope>NUCLEOTIDE SEQUENCE</scope>
    <source>
        <strain evidence="13">15T0085</strain>
        <strain evidence="12">17T1429</strain>
    </source>
</reference>
<comment type="subunit">
    <text evidence="9">Forms a cyclic heterotetrameric complex composed of two molecules of XerC and two molecules of XerD.</text>
</comment>
<dbReference type="InterPro" id="IPR010998">
    <property type="entry name" value="Integrase_recombinase_N"/>
</dbReference>
<evidence type="ECO:0000256" key="2">
    <source>
        <dbReference type="ARBA" id="ARBA00022490"/>
    </source>
</evidence>
<evidence type="ECO:0000256" key="3">
    <source>
        <dbReference type="ARBA" id="ARBA00022618"/>
    </source>
</evidence>
<comment type="caution">
    <text evidence="13">The sequence shown here is derived from an EMBL/GenBank/DDBJ whole genome shotgun (WGS) entry which is preliminary data.</text>
</comment>
<dbReference type="KEGG" id="ftv:CH67_572"/>